<dbReference type="Proteomes" id="UP001156441">
    <property type="component" value="Unassembled WGS sequence"/>
</dbReference>
<keyword evidence="1" id="KW-0521">NADP</keyword>
<evidence type="ECO:0000313" key="4">
    <source>
        <dbReference type="EMBL" id="MCT2583710.1"/>
    </source>
</evidence>
<dbReference type="PANTHER" id="PTHR47706:SF9">
    <property type="entry name" value="NMRA-LIKE DOMAIN-CONTAINING PROTEIN-RELATED"/>
    <property type="match status" value="1"/>
</dbReference>
<dbReference type="InterPro" id="IPR036291">
    <property type="entry name" value="NAD(P)-bd_dom_sf"/>
</dbReference>
<evidence type="ECO:0000256" key="2">
    <source>
        <dbReference type="ARBA" id="ARBA00023002"/>
    </source>
</evidence>
<dbReference type="Gene3D" id="3.90.25.10">
    <property type="entry name" value="UDP-galactose 4-epimerase, domain 1"/>
    <property type="match status" value="1"/>
</dbReference>
<sequence length="296" mass="32351">MPIAFVAGATGTLGGLIVESLRRRDVQVRALVRPGNAEGRQALDGRPGVEVVEGDIRDSVDSLGRTLDGVGVVISAVLGDADVIVDGQVNLLRAAEKAGVARFIPSDFSYDLFRLDPDDNAYSNLRLEAHKAFGESPVAVTSVLPGAFLDVVHQPYFEHVDWEAGTFSYWGDGDQPIEFTSYADTAEWTAEVALDPTPGPTVRVAADILTTRGLHQTLERASGRRLEPRRLGGLDDLKAEIERRKAGSTNVFDYLALQYAWVMNTGKASFDRLDNDRYPGVEPTRAEEFYRRALNS</sequence>
<evidence type="ECO:0000259" key="3">
    <source>
        <dbReference type="Pfam" id="PF05368"/>
    </source>
</evidence>
<reference evidence="4 5" key="1">
    <citation type="submission" date="2021-02" db="EMBL/GenBank/DDBJ databases">
        <title>Actinophytocola xerophila sp. nov., isolated from soil of cotton cropping field.</title>
        <authorList>
            <person name="Huang R."/>
            <person name="Chen X."/>
            <person name="Ge X."/>
            <person name="Liu W."/>
        </authorList>
    </citation>
    <scope>NUCLEOTIDE SEQUENCE [LARGE SCALE GENOMIC DNA]</scope>
    <source>
        <strain evidence="4 5">S1-96</strain>
    </source>
</reference>
<dbReference type="RefSeq" id="WP_260191095.1">
    <property type="nucleotide sequence ID" value="NZ_JAFFZE010000010.1"/>
</dbReference>
<accession>A0ABT2J781</accession>
<gene>
    <name evidence="4" type="ORF">JT362_11335</name>
</gene>
<evidence type="ECO:0000313" key="5">
    <source>
        <dbReference type="Proteomes" id="UP001156441"/>
    </source>
</evidence>
<protein>
    <submittedName>
        <fullName evidence="4">NmrA family NAD(P)-binding protein</fullName>
    </submittedName>
</protein>
<proteinExistence type="predicted"/>
<dbReference type="EMBL" id="JAFFZE010000010">
    <property type="protein sequence ID" value="MCT2583710.1"/>
    <property type="molecule type" value="Genomic_DNA"/>
</dbReference>
<name>A0ABT2J781_9PSEU</name>
<feature type="domain" description="NmrA-like" evidence="3">
    <location>
        <begin position="6"/>
        <end position="234"/>
    </location>
</feature>
<dbReference type="InterPro" id="IPR008030">
    <property type="entry name" value="NmrA-like"/>
</dbReference>
<evidence type="ECO:0000256" key="1">
    <source>
        <dbReference type="ARBA" id="ARBA00022857"/>
    </source>
</evidence>
<keyword evidence="5" id="KW-1185">Reference proteome</keyword>
<dbReference type="SUPFAM" id="SSF51735">
    <property type="entry name" value="NAD(P)-binding Rossmann-fold domains"/>
    <property type="match status" value="1"/>
</dbReference>
<dbReference type="Gene3D" id="3.40.50.720">
    <property type="entry name" value="NAD(P)-binding Rossmann-like Domain"/>
    <property type="match status" value="1"/>
</dbReference>
<dbReference type="PANTHER" id="PTHR47706">
    <property type="entry name" value="NMRA-LIKE FAMILY PROTEIN"/>
    <property type="match status" value="1"/>
</dbReference>
<organism evidence="4 5">
    <name type="scientific">Actinophytocola gossypii</name>
    <dbReference type="NCBI Taxonomy" id="2812003"/>
    <lineage>
        <taxon>Bacteria</taxon>
        <taxon>Bacillati</taxon>
        <taxon>Actinomycetota</taxon>
        <taxon>Actinomycetes</taxon>
        <taxon>Pseudonocardiales</taxon>
        <taxon>Pseudonocardiaceae</taxon>
    </lineage>
</organism>
<dbReference type="Pfam" id="PF05368">
    <property type="entry name" value="NmrA"/>
    <property type="match status" value="1"/>
</dbReference>
<keyword evidence="2" id="KW-0560">Oxidoreductase</keyword>
<comment type="caution">
    <text evidence="4">The sequence shown here is derived from an EMBL/GenBank/DDBJ whole genome shotgun (WGS) entry which is preliminary data.</text>
</comment>
<dbReference type="InterPro" id="IPR051609">
    <property type="entry name" value="NmrA/Isoflavone_reductase-like"/>
</dbReference>